<organism evidence="1">
    <name type="scientific">Rhizophora mucronata</name>
    <name type="common">Asiatic mangrove</name>
    <dbReference type="NCBI Taxonomy" id="61149"/>
    <lineage>
        <taxon>Eukaryota</taxon>
        <taxon>Viridiplantae</taxon>
        <taxon>Streptophyta</taxon>
        <taxon>Embryophyta</taxon>
        <taxon>Tracheophyta</taxon>
        <taxon>Spermatophyta</taxon>
        <taxon>Magnoliopsida</taxon>
        <taxon>eudicotyledons</taxon>
        <taxon>Gunneridae</taxon>
        <taxon>Pentapetalae</taxon>
        <taxon>rosids</taxon>
        <taxon>fabids</taxon>
        <taxon>Malpighiales</taxon>
        <taxon>Rhizophoraceae</taxon>
        <taxon>Rhizophora</taxon>
    </lineage>
</organism>
<accession>A0A2P2NCA9</accession>
<dbReference type="EMBL" id="GGEC01059613">
    <property type="protein sequence ID" value="MBX40097.1"/>
    <property type="molecule type" value="Transcribed_RNA"/>
</dbReference>
<reference evidence="1" key="1">
    <citation type="submission" date="2018-02" db="EMBL/GenBank/DDBJ databases">
        <title>Rhizophora mucronata_Transcriptome.</title>
        <authorList>
            <person name="Meera S.P."/>
            <person name="Sreeshan A."/>
            <person name="Augustine A."/>
        </authorList>
    </citation>
    <scope>NUCLEOTIDE SEQUENCE</scope>
    <source>
        <tissue evidence="1">Leaf</tissue>
    </source>
</reference>
<dbReference type="AlphaFoldDB" id="A0A2P2NCA9"/>
<name>A0A2P2NCA9_RHIMU</name>
<protein>
    <submittedName>
        <fullName evidence="1">Uncharacterized protein</fullName>
    </submittedName>
</protein>
<proteinExistence type="predicted"/>
<evidence type="ECO:0000313" key="1">
    <source>
        <dbReference type="EMBL" id="MBX40097.1"/>
    </source>
</evidence>
<sequence length="23" mass="2565">MPASTIFSKSDQNLCLWPILDGK</sequence>